<name>A0A1G8RIG9_9GAMM</name>
<evidence type="ECO:0000313" key="2">
    <source>
        <dbReference type="Proteomes" id="UP000199527"/>
    </source>
</evidence>
<dbReference type="SUPFAM" id="SSF46894">
    <property type="entry name" value="C-terminal effector domain of the bipartite response regulators"/>
    <property type="match status" value="1"/>
</dbReference>
<dbReference type="InterPro" id="IPR016032">
    <property type="entry name" value="Sig_transdc_resp-reg_C-effctor"/>
</dbReference>
<reference evidence="2" key="1">
    <citation type="submission" date="2016-10" db="EMBL/GenBank/DDBJ databases">
        <authorList>
            <person name="Varghese N."/>
            <person name="Submissions S."/>
        </authorList>
    </citation>
    <scope>NUCLEOTIDE SEQUENCE [LARGE SCALE GENOMIC DNA]</scope>
    <source>
        <strain evidence="2">DSM 23317</strain>
    </source>
</reference>
<organism evidence="1 2">
    <name type="scientific">Ferrimonas sediminum</name>
    <dbReference type="NCBI Taxonomy" id="718193"/>
    <lineage>
        <taxon>Bacteria</taxon>
        <taxon>Pseudomonadati</taxon>
        <taxon>Pseudomonadota</taxon>
        <taxon>Gammaproteobacteria</taxon>
        <taxon>Alteromonadales</taxon>
        <taxon>Ferrimonadaceae</taxon>
        <taxon>Ferrimonas</taxon>
    </lineage>
</organism>
<evidence type="ECO:0008006" key="3">
    <source>
        <dbReference type="Google" id="ProtNLM"/>
    </source>
</evidence>
<dbReference type="InterPro" id="IPR036388">
    <property type="entry name" value="WH-like_DNA-bd_sf"/>
</dbReference>
<dbReference type="Gene3D" id="1.10.10.10">
    <property type="entry name" value="Winged helix-like DNA-binding domain superfamily/Winged helix DNA-binding domain"/>
    <property type="match status" value="1"/>
</dbReference>
<gene>
    <name evidence="1" type="ORF">SAMN04488540_105189</name>
</gene>
<accession>A0A1G8RIG9</accession>
<dbReference type="GO" id="GO:0003677">
    <property type="term" value="F:DNA binding"/>
    <property type="evidence" value="ECO:0007669"/>
    <property type="project" value="InterPro"/>
</dbReference>
<dbReference type="AlphaFoldDB" id="A0A1G8RIG9"/>
<dbReference type="Proteomes" id="UP000199527">
    <property type="component" value="Unassembled WGS sequence"/>
</dbReference>
<sequence length="260" mass="30573">MGDFIMSSIDFDCKSAGRTIVEKRLKAFALENSLEDIFYSYDINIDAPISHAEEPRDLCKRFKKRKQVFFSSEKGRNYFKVMILDRLNTDSEFKSKFEKKLYKKDGANECKCVYDKRRHKKNLLTKKHDNFGYEKKFELIIACSESKYFFARFIIMTNDHNIDESYIVKKLKPSLLKLNKEIINYFKTLMNPICDYQHVKQNSLRVLECLAKGMNRDEIADELYLTVRGVDYHIELLKSSLVANNIANLIYKACALNLLK</sequence>
<protein>
    <recommendedName>
        <fullName evidence="3">Regulatory protein, luxR family</fullName>
    </recommendedName>
</protein>
<evidence type="ECO:0000313" key="1">
    <source>
        <dbReference type="EMBL" id="SDJ16864.1"/>
    </source>
</evidence>
<proteinExistence type="predicted"/>
<dbReference type="GO" id="GO:0006355">
    <property type="term" value="P:regulation of DNA-templated transcription"/>
    <property type="evidence" value="ECO:0007669"/>
    <property type="project" value="InterPro"/>
</dbReference>
<dbReference type="EMBL" id="FNEM01000005">
    <property type="protein sequence ID" value="SDJ16864.1"/>
    <property type="molecule type" value="Genomic_DNA"/>
</dbReference>
<keyword evidence="2" id="KW-1185">Reference proteome</keyword>